<proteinExistence type="predicted"/>
<dbReference type="SUPFAM" id="SSF53448">
    <property type="entry name" value="Nucleotide-diphospho-sugar transferases"/>
    <property type="match status" value="1"/>
</dbReference>
<organism evidence="1">
    <name type="scientific">marine sediment metagenome</name>
    <dbReference type="NCBI Taxonomy" id="412755"/>
    <lineage>
        <taxon>unclassified sequences</taxon>
        <taxon>metagenomes</taxon>
        <taxon>ecological metagenomes</taxon>
    </lineage>
</organism>
<dbReference type="AlphaFoldDB" id="A0A0F9PCS0"/>
<dbReference type="Gene3D" id="3.90.550.10">
    <property type="entry name" value="Spore Coat Polysaccharide Biosynthesis Protein SpsA, Chain A"/>
    <property type="match status" value="1"/>
</dbReference>
<evidence type="ECO:0008006" key="2">
    <source>
        <dbReference type="Google" id="ProtNLM"/>
    </source>
</evidence>
<evidence type="ECO:0000313" key="1">
    <source>
        <dbReference type="EMBL" id="KKM91172.1"/>
    </source>
</evidence>
<name>A0A0F9PCS0_9ZZZZ</name>
<dbReference type="EMBL" id="LAZR01006571">
    <property type="protein sequence ID" value="KKM91172.1"/>
    <property type="molecule type" value="Genomic_DNA"/>
</dbReference>
<protein>
    <recommendedName>
        <fullName evidence="2">Glycosyltransferase 2-like domain-containing protein</fullName>
    </recommendedName>
</protein>
<comment type="caution">
    <text evidence="1">The sequence shown here is derived from an EMBL/GenBank/DDBJ whole genome shotgun (WGS) entry which is preliminary data.</text>
</comment>
<gene>
    <name evidence="1" type="ORF">LCGC14_1231200</name>
</gene>
<dbReference type="InterPro" id="IPR029044">
    <property type="entry name" value="Nucleotide-diphossugar_trans"/>
</dbReference>
<accession>A0A0F9PCS0</accession>
<reference evidence="1" key="1">
    <citation type="journal article" date="2015" name="Nature">
        <title>Complex archaea that bridge the gap between prokaryotes and eukaryotes.</title>
        <authorList>
            <person name="Spang A."/>
            <person name="Saw J.H."/>
            <person name="Jorgensen S.L."/>
            <person name="Zaremba-Niedzwiedzka K."/>
            <person name="Martijn J."/>
            <person name="Lind A.E."/>
            <person name="van Eijk R."/>
            <person name="Schleper C."/>
            <person name="Guy L."/>
            <person name="Ettema T.J."/>
        </authorList>
    </citation>
    <scope>NUCLEOTIDE SEQUENCE</scope>
</reference>
<sequence length="198" mass="22724">MMAEQITVCIPYESGRRLAVAYNRAMKQAQTEWVLLLDWDLFICNPYFYDMCVYAAEQIGRYQTGWITCVTNRIGAPQQREKGAPKSNDVAEHTLYAKELFRQHSKIDGHGRLVQTRVERIPGALSGFFILTNKTAWKKCGGFDEDRKRLLGVDNRYSRALSRAGFAHYYMPGLYMYHVYGQKNDLWRGKGAGQYGAA</sequence>